<evidence type="ECO:0000313" key="1">
    <source>
        <dbReference type="EMBL" id="CAB4034580.1"/>
    </source>
</evidence>
<gene>
    <name evidence="1" type="ORF">PACLA_8A079386</name>
</gene>
<reference evidence="1" key="1">
    <citation type="submission" date="2020-04" db="EMBL/GenBank/DDBJ databases">
        <authorList>
            <person name="Alioto T."/>
            <person name="Alioto T."/>
            <person name="Gomez Garrido J."/>
        </authorList>
    </citation>
    <scope>NUCLEOTIDE SEQUENCE</scope>
    <source>
        <strain evidence="1">A484AB</strain>
    </source>
</reference>
<dbReference type="OrthoDB" id="7471137at2759"/>
<dbReference type="SUPFAM" id="SSF90257">
    <property type="entry name" value="Myosin rod fragments"/>
    <property type="match status" value="1"/>
</dbReference>
<proteinExistence type="predicted"/>
<protein>
    <submittedName>
        <fullName evidence="1">Uncharacterized protein</fullName>
    </submittedName>
</protein>
<name>A0A7D9JQK4_PARCT</name>
<sequence>MVNLEEVKKLIEKELKPAKAKIAEYEKKIAEMDESYNFLSAKYDQLLKQLQSLNEKSNKLEKKTSVLQTDLNNVETVSEDLAQYLRRDCVEISGVNPSEGQSCNDIVVSLSEEMGIKIDDRDISTAHVLQHIIRTRIKKLL</sequence>
<comment type="caution">
    <text evidence="1">The sequence shown here is derived from an EMBL/GenBank/DDBJ whole genome shotgun (WGS) entry which is preliminary data.</text>
</comment>
<dbReference type="AlphaFoldDB" id="A0A7D9JQK4"/>
<keyword evidence="2" id="KW-1185">Reference proteome</keyword>
<accession>A0A7D9JQK4</accession>
<organism evidence="1 2">
    <name type="scientific">Paramuricea clavata</name>
    <name type="common">Red gorgonian</name>
    <name type="synonym">Violescent sea-whip</name>
    <dbReference type="NCBI Taxonomy" id="317549"/>
    <lineage>
        <taxon>Eukaryota</taxon>
        <taxon>Metazoa</taxon>
        <taxon>Cnidaria</taxon>
        <taxon>Anthozoa</taxon>
        <taxon>Octocorallia</taxon>
        <taxon>Malacalcyonacea</taxon>
        <taxon>Plexauridae</taxon>
        <taxon>Paramuricea</taxon>
    </lineage>
</organism>
<dbReference type="Proteomes" id="UP001152795">
    <property type="component" value="Unassembled WGS sequence"/>
</dbReference>
<dbReference type="EMBL" id="CACRXK020020234">
    <property type="protein sequence ID" value="CAB4034580.1"/>
    <property type="molecule type" value="Genomic_DNA"/>
</dbReference>
<evidence type="ECO:0000313" key="2">
    <source>
        <dbReference type="Proteomes" id="UP001152795"/>
    </source>
</evidence>